<comment type="caution">
    <text evidence="2">The sequence shown here is derived from an EMBL/GenBank/DDBJ whole genome shotgun (WGS) entry which is preliminary data.</text>
</comment>
<evidence type="ECO:0000256" key="1">
    <source>
        <dbReference type="SAM" id="MobiDB-lite"/>
    </source>
</evidence>
<dbReference type="AlphaFoldDB" id="A0A484B4W3"/>
<feature type="compositionally biased region" description="Basic and acidic residues" evidence="1">
    <location>
        <begin position="1"/>
        <end position="24"/>
    </location>
</feature>
<accession>A0A484B4W3</accession>
<evidence type="ECO:0000313" key="2">
    <source>
        <dbReference type="EMBL" id="TDG42865.1"/>
    </source>
</evidence>
<reference evidence="2 3" key="1">
    <citation type="journal article" date="2019" name="J. Hered.">
        <title>An Improved Genome Assembly for Drosophila navojoa, the Basal Species in the mojavensis Cluster.</title>
        <authorList>
            <person name="Vanderlinde T."/>
            <person name="Dupim E.G."/>
            <person name="Nazario-Yepiz N.O."/>
            <person name="Carvalho A.B."/>
        </authorList>
    </citation>
    <scope>NUCLEOTIDE SEQUENCE [LARGE SCALE GENOMIC DNA]</scope>
    <source>
        <strain evidence="2">Navoj_Jal97</strain>
        <tissue evidence="2">Whole organism</tissue>
    </source>
</reference>
<keyword evidence="3" id="KW-1185">Reference proteome</keyword>
<gene>
    <name evidence="2" type="ORF">AWZ03_010718</name>
</gene>
<feature type="compositionally biased region" description="Basic and acidic residues" evidence="1">
    <location>
        <begin position="38"/>
        <end position="60"/>
    </location>
</feature>
<organism evidence="2 3">
    <name type="scientific">Drosophila navojoa</name>
    <name type="common">Fruit fly</name>
    <dbReference type="NCBI Taxonomy" id="7232"/>
    <lineage>
        <taxon>Eukaryota</taxon>
        <taxon>Metazoa</taxon>
        <taxon>Ecdysozoa</taxon>
        <taxon>Arthropoda</taxon>
        <taxon>Hexapoda</taxon>
        <taxon>Insecta</taxon>
        <taxon>Pterygota</taxon>
        <taxon>Neoptera</taxon>
        <taxon>Endopterygota</taxon>
        <taxon>Diptera</taxon>
        <taxon>Brachycera</taxon>
        <taxon>Muscomorpha</taxon>
        <taxon>Ephydroidea</taxon>
        <taxon>Drosophilidae</taxon>
        <taxon>Drosophila</taxon>
    </lineage>
</organism>
<dbReference type="Proteomes" id="UP000295192">
    <property type="component" value="Unassembled WGS sequence"/>
</dbReference>
<feature type="region of interest" description="Disordered" evidence="1">
    <location>
        <begin position="1"/>
        <end position="94"/>
    </location>
</feature>
<feature type="compositionally biased region" description="Polar residues" evidence="1">
    <location>
        <begin position="25"/>
        <end position="36"/>
    </location>
</feature>
<protein>
    <submittedName>
        <fullName evidence="2">Uncharacterized protein</fullName>
    </submittedName>
</protein>
<feature type="compositionally biased region" description="Low complexity" evidence="1">
    <location>
        <begin position="66"/>
        <end position="94"/>
    </location>
</feature>
<proteinExistence type="predicted"/>
<dbReference type="EMBL" id="LSRL02000192">
    <property type="protein sequence ID" value="TDG42865.1"/>
    <property type="molecule type" value="Genomic_DNA"/>
</dbReference>
<name>A0A484B4W3_DRONA</name>
<evidence type="ECO:0000313" key="3">
    <source>
        <dbReference type="Proteomes" id="UP000295192"/>
    </source>
</evidence>
<sequence>MRQRRGDEATGQRGKQGELGDKVESATTTNKLTATNGDDGKRRTEATQQREREPHVENVKWRLKPAPAAGAVSSSSSSSSSSGAAAANNDAKAATSPIVALEADVSASVAICSQRQSLSLHSTSARPQQHCSCSARLTGASCRNGGHIQAADS</sequence>